<dbReference type="Gene3D" id="3.30.590.10">
    <property type="entry name" value="Glutamine synthetase/guanido kinase, catalytic domain"/>
    <property type="match status" value="1"/>
</dbReference>
<dbReference type="SUPFAM" id="SSF55931">
    <property type="entry name" value="Glutamine synthetase/guanido kinase"/>
    <property type="match status" value="1"/>
</dbReference>
<sequence length="481" mass="51643">MPDADRGGFVERHGLWGDADYAAAAQLRRVLDEQGIELVRLSFCDQHGSLRGKTLTRDALWGALRDGCTAPSSLLLKDTSGKSVYPVFTPGAGIGIEGLAGAGDLVLVPDPGTFRVLPWAQGTGWLLCDLYFPDGTPVPLSTRELCRKALTRLGGHGYELTVGVELEFHVFRTVHDGRDPARPGAPGEPPVVAPLTRGAQLLHEEELDSVDDVVHLLHDGLTALDLPVRSIELEFGPNQLEVTLAPRPGLAAADAVVLCRGAIRQLCRRNGYHATFMSRPLGADTASAGWHLHQSLVDSMTGENAFVSTVPGAVLSETGMRYLAGLLRHAAAAAVFATPTVNGYKRYQPFSLAPDRIVWGVDNKGAMVRAVGGAATRLENRSGEPAANPYLYVASQVVSGLAGIEEALDPGPPTETPYAAEAPRLPGSLMEALDALERDPVFAPVFGREVVDWFVTLKRAEVARYLAEVSAWEQREYFGLF</sequence>
<dbReference type="InterPro" id="IPR008147">
    <property type="entry name" value="Gln_synt_N"/>
</dbReference>
<protein>
    <recommendedName>
        <fullName evidence="2">glutamine synthetase</fullName>
        <ecNumber evidence="2">6.3.1.2</ecNumber>
    </recommendedName>
    <alternativeName>
        <fullName evidence="3">Glutamine synthetase I beta</fullName>
    </alternativeName>
</protein>
<dbReference type="PANTHER" id="PTHR43407:SF1">
    <property type="entry name" value="LENGSIN"/>
    <property type="match status" value="1"/>
</dbReference>
<evidence type="ECO:0000259" key="7">
    <source>
        <dbReference type="PROSITE" id="PS51987"/>
    </source>
</evidence>
<dbReference type="Gene3D" id="3.10.20.70">
    <property type="entry name" value="Glutamine synthetase, N-terminal domain"/>
    <property type="match status" value="1"/>
</dbReference>
<dbReference type="Pfam" id="PF00120">
    <property type="entry name" value="Gln-synt_C"/>
    <property type="match status" value="1"/>
</dbReference>
<evidence type="ECO:0000256" key="2">
    <source>
        <dbReference type="ARBA" id="ARBA00012937"/>
    </source>
</evidence>
<name>A0ABX1IV80_9PSEU</name>
<feature type="domain" description="GS beta-grasp" evidence="6">
    <location>
        <begin position="34"/>
        <end position="135"/>
    </location>
</feature>
<evidence type="ECO:0000259" key="6">
    <source>
        <dbReference type="PROSITE" id="PS51986"/>
    </source>
</evidence>
<reference evidence="8 9" key="1">
    <citation type="submission" date="2020-04" db="EMBL/GenBank/DDBJ databases">
        <title>Novel species.</title>
        <authorList>
            <person name="Teo W.F.A."/>
            <person name="Lipun K."/>
            <person name="Srisuk N."/>
            <person name="Duangmal K."/>
        </authorList>
    </citation>
    <scope>NUCLEOTIDE SEQUENCE [LARGE SCALE GENOMIC DNA]</scope>
    <source>
        <strain evidence="8 9">K13G38</strain>
    </source>
</reference>
<dbReference type="PROSITE" id="PS51986">
    <property type="entry name" value="GS_BETA_GRASP"/>
    <property type="match status" value="1"/>
</dbReference>
<dbReference type="PROSITE" id="PS51987">
    <property type="entry name" value="GS_CATALYTIC"/>
    <property type="match status" value="1"/>
</dbReference>
<dbReference type="SMART" id="SM01230">
    <property type="entry name" value="Gln-synt_C"/>
    <property type="match status" value="1"/>
</dbReference>
<dbReference type="PANTHER" id="PTHR43407">
    <property type="entry name" value="GLUTAMINE SYNTHETASE"/>
    <property type="match status" value="1"/>
</dbReference>
<dbReference type="InterPro" id="IPR008146">
    <property type="entry name" value="Gln_synth_cat_dom"/>
</dbReference>
<feature type="domain" description="GS catalytic" evidence="7">
    <location>
        <begin position="142"/>
        <end position="481"/>
    </location>
</feature>
<evidence type="ECO:0000256" key="3">
    <source>
        <dbReference type="ARBA" id="ARBA00033230"/>
    </source>
</evidence>
<comment type="caution">
    <text evidence="8">The sequence shown here is derived from an EMBL/GenBank/DDBJ whole genome shotgun (WGS) entry which is preliminary data.</text>
</comment>
<gene>
    <name evidence="8" type="ORF">HFP15_00410</name>
</gene>
<dbReference type="InterPro" id="IPR036651">
    <property type="entry name" value="Gln_synt_N_sf"/>
</dbReference>
<proteinExistence type="inferred from homology"/>
<keyword evidence="9" id="KW-1185">Reference proteome</keyword>
<dbReference type="InterPro" id="IPR014746">
    <property type="entry name" value="Gln_synth/guanido_kin_cat_dom"/>
</dbReference>
<accession>A0ABX1IV80</accession>
<dbReference type="EMBL" id="JAAXLS010000001">
    <property type="protein sequence ID" value="NKQ51342.1"/>
    <property type="molecule type" value="Genomic_DNA"/>
</dbReference>
<evidence type="ECO:0000256" key="4">
    <source>
        <dbReference type="PROSITE-ProRule" id="PRU01330"/>
    </source>
</evidence>
<dbReference type="SUPFAM" id="SSF54368">
    <property type="entry name" value="Glutamine synthetase, N-terminal domain"/>
    <property type="match status" value="1"/>
</dbReference>
<evidence type="ECO:0000313" key="8">
    <source>
        <dbReference type="EMBL" id="NKQ51342.1"/>
    </source>
</evidence>
<organism evidence="8 9">
    <name type="scientific">Amycolatopsis acididurans</name>
    <dbReference type="NCBI Taxonomy" id="2724524"/>
    <lineage>
        <taxon>Bacteria</taxon>
        <taxon>Bacillati</taxon>
        <taxon>Actinomycetota</taxon>
        <taxon>Actinomycetes</taxon>
        <taxon>Pseudonocardiales</taxon>
        <taxon>Pseudonocardiaceae</taxon>
        <taxon>Amycolatopsis</taxon>
    </lineage>
</organism>
<evidence type="ECO:0000256" key="1">
    <source>
        <dbReference type="ARBA" id="ARBA00009897"/>
    </source>
</evidence>
<dbReference type="EC" id="6.3.1.2" evidence="2"/>
<dbReference type="Proteomes" id="UP000715441">
    <property type="component" value="Unassembled WGS sequence"/>
</dbReference>
<evidence type="ECO:0000256" key="5">
    <source>
        <dbReference type="RuleBase" id="RU000384"/>
    </source>
</evidence>
<evidence type="ECO:0000313" key="9">
    <source>
        <dbReference type="Proteomes" id="UP000715441"/>
    </source>
</evidence>
<comment type="similarity">
    <text evidence="1 4 5">Belongs to the glutamine synthetase family.</text>
</comment>